<dbReference type="Pfam" id="PF13439">
    <property type="entry name" value="Glyco_transf_4"/>
    <property type="match status" value="1"/>
</dbReference>
<sequence length="334" mass="37502">MVPLEATVQAHWALVPFHRKGLAARLPGYGNWTVRAGWRARMQLMRLQRQHKLDLLFFHTQVPATLNLDWLRRIPSVVSLDATPLQYDELGPYYAHQAGPLWAELAKWRLNRACFTTARHLVVWSAWTRQSLIRDYGVSSEKISIIRPGVVVRDWQRSQPRSDHAGPLKILFVGGNLERKGGLLLIDAFRRLERGRVELHLVTRDSVAPEAGIFVYNELQPNSPALRQLYAECDIFALPTYGDCMPWVLSEASATGIAIITTPVGAIPEMVYDGTTGLLVPPGDCDALTVALQRLCTDAPLRLRLGAAAYEHVARNYDAQTNTKRLIDLLESLV</sequence>
<proteinExistence type="predicted"/>
<dbReference type="CDD" id="cd03801">
    <property type="entry name" value="GT4_PimA-like"/>
    <property type="match status" value="1"/>
</dbReference>
<dbReference type="OrthoDB" id="9815550at2"/>
<keyword evidence="4" id="KW-1185">Reference proteome</keyword>
<feature type="domain" description="Glycosyltransferase subfamily 4-like N-terminal" evidence="2">
    <location>
        <begin position="25"/>
        <end position="150"/>
    </location>
</feature>
<evidence type="ECO:0000313" key="3">
    <source>
        <dbReference type="EMBL" id="PDW02767.1"/>
    </source>
</evidence>
<gene>
    <name evidence="3" type="ORF">CJ255_12275</name>
</gene>
<evidence type="ECO:0000313" key="4">
    <source>
        <dbReference type="Proteomes" id="UP000220527"/>
    </source>
</evidence>
<comment type="caution">
    <text evidence="3">The sequence shown here is derived from an EMBL/GenBank/DDBJ whole genome shotgun (WGS) entry which is preliminary data.</text>
</comment>
<dbReference type="PANTHER" id="PTHR46401">
    <property type="entry name" value="GLYCOSYLTRANSFERASE WBBK-RELATED"/>
    <property type="match status" value="1"/>
</dbReference>
<evidence type="ECO:0000259" key="2">
    <source>
        <dbReference type="Pfam" id="PF13439"/>
    </source>
</evidence>
<dbReference type="InterPro" id="IPR028098">
    <property type="entry name" value="Glyco_trans_4-like_N"/>
</dbReference>
<dbReference type="GO" id="GO:0009103">
    <property type="term" value="P:lipopolysaccharide biosynthetic process"/>
    <property type="evidence" value="ECO:0007669"/>
    <property type="project" value="TreeGrafter"/>
</dbReference>
<organism evidence="3 4">
    <name type="scientific">Candidatus Viridilinea mediisalina</name>
    <dbReference type="NCBI Taxonomy" id="2024553"/>
    <lineage>
        <taxon>Bacteria</taxon>
        <taxon>Bacillati</taxon>
        <taxon>Chloroflexota</taxon>
        <taxon>Chloroflexia</taxon>
        <taxon>Chloroflexales</taxon>
        <taxon>Chloroflexineae</taxon>
        <taxon>Oscillochloridaceae</taxon>
        <taxon>Candidatus Viridilinea</taxon>
    </lineage>
</organism>
<dbReference type="SUPFAM" id="SSF53756">
    <property type="entry name" value="UDP-Glycosyltransferase/glycogen phosphorylase"/>
    <property type="match status" value="1"/>
</dbReference>
<protein>
    <submittedName>
        <fullName evidence="3">Glycosyl transferase family 1</fullName>
    </submittedName>
</protein>
<reference evidence="4" key="1">
    <citation type="submission" date="2017-08" db="EMBL/GenBank/DDBJ databases">
        <authorList>
            <person name="Grouzdev D.S."/>
            <person name="Gaisin V.A."/>
            <person name="Rysina M.S."/>
            <person name="Gorlenko V.M."/>
        </authorList>
    </citation>
    <scope>NUCLEOTIDE SEQUENCE [LARGE SCALE GENOMIC DNA]</scope>
    <source>
        <strain evidence="4">Kir15-3F</strain>
    </source>
</reference>
<evidence type="ECO:0000256" key="1">
    <source>
        <dbReference type="ARBA" id="ARBA00022679"/>
    </source>
</evidence>
<dbReference type="Proteomes" id="UP000220527">
    <property type="component" value="Unassembled WGS sequence"/>
</dbReference>
<keyword evidence="1 3" id="KW-0808">Transferase</keyword>
<dbReference type="PANTHER" id="PTHR46401:SF2">
    <property type="entry name" value="GLYCOSYLTRANSFERASE WBBK-RELATED"/>
    <property type="match status" value="1"/>
</dbReference>
<dbReference type="Pfam" id="PF13692">
    <property type="entry name" value="Glyco_trans_1_4"/>
    <property type="match status" value="1"/>
</dbReference>
<dbReference type="Gene3D" id="3.40.50.2000">
    <property type="entry name" value="Glycogen Phosphorylase B"/>
    <property type="match status" value="2"/>
</dbReference>
<dbReference type="AlphaFoldDB" id="A0A2A6RI62"/>
<accession>A0A2A6RI62</accession>
<name>A0A2A6RI62_9CHLR</name>
<dbReference type="EMBL" id="NQWI01000053">
    <property type="protein sequence ID" value="PDW02767.1"/>
    <property type="molecule type" value="Genomic_DNA"/>
</dbReference>
<dbReference type="GO" id="GO:0016757">
    <property type="term" value="F:glycosyltransferase activity"/>
    <property type="evidence" value="ECO:0007669"/>
    <property type="project" value="TreeGrafter"/>
</dbReference>